<sequence length="1330" mass="147737">MAGGMGRRELAAAVAKPRDAMPTTTADTVLWEAVRVLSDAQRCEIERLLSATERQSDIVTLAKGQEYAPHAFIQAFLSQLRTLVHDPSGVEEDKTLPTPVQTPQATPTSSNATPTSFNLEDTEFPSLGGPMTPRMPAKQVKRRITTTLVTNDAAYAPVAVKPPNVNVFTVDNQAQENIWAKRELLERRMKIGQSEEPSPAKKSTARSPIKPEETTIWPLASPTPVIPVVDNCLSPVASRRKTEAKAPPAMPLNIKQRRAKRLQLQTNQDEPLRIKTDQPTPHKHTPPPVQKEANRQAAKLYGFLITHRLVQNICQELRALVALLFRPSCNSGVESPEIEPCTAANEFCNSEVATAFAAIALETAEPVLSHLGADMVQLIAKTLEDFRLCGDLPSRLHHTLQEREERRVQESAKIGCELPIETKGTALRDYTLPFCEETDSRLNYRSPGESVLYSNREKVRDAFLSQLRTYQKRQNSLLAADQDRAATAAAEDARSLLRDVLPENMWWFARFFVMELVQVGSNPLGESDNELVSKIMEDKMVVKNPDRLHKLHRRFTNQKPVDTAASTLAHRNHKAGGVPPLRNSGRGNGSSGGKPNNSTRLVPSSSASASSSVQNASTAPSQPDVYDRMRSFFTENQLFFFHFLRSCDSFQFTTLVQHQIHAQFASIWHAKTSSDARKEFTETVLRLKVLAKFLGFLLFSPQWHWLTLSTTSMAGTTGSKNAALEAAQRDAVKTLEDAKAMRSFDALSFLKDSIRDGTIAKCVPWICDYLTMLSSDALSSSTSYFQQLFQLLDRLHRSERLLALGETGLFIAMQIERLFQIVEIDDILPPTQRWYAQRDNNEAEDGDNQLATLFSQVTLSNDENNVREDATLDRLPFLYSKMFVQVCVTELEDLRSFIQIRSNPLSRVANSALRRVSVANGGDKLPVIRKVRPLQVVLTHQVDTIETHSRPGTPGDKTDRVGTHQDKMSEALFKVQPQLKRAVEFVVETVVTAICEYVIGKYAAPRADALVDSCLQDANNAAPFTQLLLQEFQTRLDQRHDEFLQITITEALQEATELCQERVEAALIPLVSPSSPSALAAAATKIANKRAETATTSLITRSLRTEFLKRVASRKRTIVKDATTTSPQDSESSDPVARRLQNAFDDELDDDCSPCEEVLRALRLSAGGISQIADKWTRKPSDKEYEDNNATSRSLGGFGRHMRSFCKNLREFRSELSASEQSLHAFRLSSSVWRVARGSMRLFAAVCMEGEEAGNAKRVEDVLTGLTTLLSTLQALSPAKEGGNESFSAAIRRMMRETATAIPILLGDEANGRVASVTSACERLIRSLEA</sequence>
<feature type="region of interest" description="Disordered" evidence="1">
    <location>
        <begin position="1"/>
        <end position="22"/>
    </location>
</feature>
<reference evidence="2" key="1">
    <citation type="submission" date="2019-03" db="EMBL/GenBank/DDBJ databases">
        <title>Long read genome sequence of the mycoparasitic Pythium oligandrum ATCC 38472 isolated from sugarbeet rhizosphere.</title>
        <authorList>
            <person name="Gaulin E."/>
        </authorList>
    </citation>
    <scope>NUCLEOTIDE SEQUENCE</scope>
    <source>
        <strain evidence="2">ATCC 38472_TT</strain>
    </source>
</reference>
<dbReference type="EMBL" id="SPLM01000110">
    <property type="protein sequence ID" value="TMW59035.1"/>
    <property type="molecule type" value="Genomic_DNA"/>
</dbReference>
<dbReference type="InterPro" id="IPR040031">
    <property type="entry name" value="Codanin-1"/>
</dbReference>
<protein>
    <submittedName>
        <fullName evidence="2">Uncharacterized protein</fullName>
    </submittedName>
</protein>
<feature type="region of interest" description="Disordered" evidence="1">
    <location>
        <begin position="191"/>
        <end position="213"/>
    </location>
</feature>
<dbReference type="PANTHER" id="PTHR28678">
    <property type="entry name" value="CODANIN-1"/>
    <property type="match status" value="1"/>
</dbReference>
<feature type="compositionally biased region" description="Basic and acidic residues" evidence="1">
    <location>
        <begin position="1"/>
        <end position="10"/>
    </location>
</feature>
<dbReference type="GO" id="GO:0006325">
    <property type="term" value="P:chromatin organization"/>
    <property type="evidence" value="ECO:0007669"/>
    <property type="project" value="TreeGrafter"/>
</dbReference>
<dbReference type="PANTHER" id="PTHR28678:SF1">
    <property type="entry name" value="CODANIN-1"/>
    <property type="match status" value="1"/>
</dbReference>
<gene>
    <name evidence="2" type="ORF">Poli38472_007180</name>
</gene>
<feature type="region of interest" description="Disordered" evidence="1">
    <location>
        <begin position="263"/>
        <end position="293"/>
    </location>
</feature>
<feature type="compositionally biased region" description="Polar residues" evidence="1">
    <location>
        <begin position="557"/>
        <end position="566"/>
    </location>
</feature>
<feature type="compositionally biased region" description="Low complexity" evidence="1">
    <location>
        <begin position="593"/>
        <end position="612"/>
    </location>
</feature>
<dbReference type="GO" id="GO:0005634">
    <property type="term" value="C:nucleus"/>
    <property type="evidence" value="ECO:0007669"/>
    <property type="project" value="TreeGrafter"/>
</dbReference>
<comment type="caution">
    <text evidence="2">The sequence shown here is derived from an EMBL/GenBank/DDBJ whole genome shotgun (WGS) entry which is preliminary data.</text>
</comment>
<keyword evidence="3" id="KW-1185">Reference proteome</keyword>
<evidence type="ECO:0000256" key="1">
    <source>
        <dbReference type="SAM" id="MobiDB-lite"/>
    </source>
</evidence>
<name>A0A8K1C9L9_PYTOL</name>
<feature type="region of interest" description="Disordered" evidence="1">
    <location>
        <begin position="89"/>
        <end position="117"/>
    </location>
</feature>
<feature type="compositionally biased region" description="Low complexity" evidence="1">
    <location>
        <begin position="96"/>
        <end position="116"/>
    </location>
</feature>
<feature type="region of interest" description="Disordered" evidence="1">
    <location>
        <begin position="552"/>
        <end position="622"/>
    </location>
</feature>
<proteinExistence type="predicted"/>
<evidence type="ECO:0000313" key="3">
    <source>
        <dbReference type="Proteomes" id="UP000794436"/>
    </source>
</evidence>
<dbReference type="Proteomes" id="UP000794436">
    <property type="component" value="Unassembled WGS sequence"/>
</dbReference>
<evidence type="ECO:0000313" key="2">
    <source>
        <dbReference type="EMBL" id="TMW59035.1"/>
    </source>
</evidence>
<dbReference type="OrthoDB" id="76815at2759"/>
<accession>A0A8K1C9L9</accession>
<organism evidence="2 3">
    <name type="scientific">Pythium oligandrum</name>
    <name type="common">Mycoparasitic fungus</name>
    <dbReference type="NCBI Taxonomy" id="41045"/>
    <lineage>
        <taxon>Eukaryota</taxon>
        <taxon>Sar</taxon>
        <taxon>Stramenopiles</taxon>
        <taxon>Oomycota</taxon>
        <taxon>Peronosporomycetes</taxon>
        <taxon>Pythiales</taxon>
        <taxon>Pythiaceae</taxon>
        <taxon>Pythium</taxon>
    </lineage>
</organism>